<dbReference type="GO" id="GO:0005739">
    <property type="term" value="C:mitochondrion"/>
    <property type="evidence" value="ECO:0007669"/>
    <property type="project" value="UniProtKB-SubCell"/>
</dbReference>
<keyword evidence="13" id="KW-1185">Reference proteome</keyword>
<keyword evidence="9" id="KW-0496">Mitochondrion</keyword>
<dbReference type="InterPro" id="IPR029045">
    <property type="entry name" value="ClpP/crotonase-like_dom_sf"/>
</dbReference>
<evidence type="ECO:0000256" key="4">
    <source>
        <dbReference type="ARBA" id="ARBA00005254"/>
    </source>
</evidence>
<evidence type="ECO:0000256" key="5">
    <source>
        <dbReference type="ARBA" id="ARBA00011915"/>
    </source>
</evidence>
<evidence type="ECO:0000256" key="10">
    <source>
        <dbReference type="ARBA" id="ARBA00024871"/>
    </source>
</evidence>
<evidence type="ECO:0000256" key="3">
    <source>
        <dbReference type="ARBA" id="ARBA00005109"/>
    </source>
</evidence>
<evidence type="ECO:0000256" key="6">
    <source>
        <dbReference type="ARBA" id="ARBA00016714"/>
    </source>
</evidence>
<evidence type="ECO:0000313" key="13">
    <source>
        <dbReference type="Proteomes" id="UP000887565"/>
    </source>
</evidence>
<dbReference type="FunFam" id="3.90.226.10:FF:000026">
    <property type="entry name" value="3-hydroxyisobutyryl-CoA hydrolase, mitochondrial"/>
    <property type="match status" value="1"/>
</dbReference>
<evidence type="ECO:0000256" key="2">
    <source>
        <dbReference type="ARBA" id="ARBA00004173"/>
    </source>
</evidence>
<comment type="catalytic activity">
    <reaction evidence="1">
        <text>3-hydroxy-2-methylpropanoyl-CoA + H2O = 3-hydroxy-2-methylpropanoate + CoA + H(+)</text>
        <dbReference type="Rhea" id="RHEA:20888"/>
        <dbReference type="ChEBI" id="CHEBI:11805"/>
        <dbReference type="ChEBI" id="CHEBI:15377"/>
        <dbReference type="ChEBI" id="CHEBI:15378"/>
        <dbReference type="ChEBI" id="CHEBI:57287"/>
        <dbReference type="ChEBI" id="CHEBI:57340"/>
        <dbReference type="EC" id="3.1.2.4"/>
    </reaction>
</comment>
<comment type="similarity">
    <text evidence="4">Belongs to the enoyl-CoA hydratase/isomerase family.</text>
</comment>
<name>A0A915HZK9_ROMCU</name>
<proteinExistence type="inferred from homology"/>
<comment type="function">
    <text evidence="10">Hydrolyzes 3-hydroxyisobutyryl-CoA (HIBYL-CoA), a saline catabolite. Has high activity toward isobutyryl-CoA. Could be an isobutyryl-CoA dehydrogenase that functions in valine catabolism. Also hydrolyzes 3-hydroxypropanoyl-CoA.</text>
</comment>
<evidence type="ECO:0000313" key="14">
    <source>
        <dbReference type="WBParaSite" id="nRc.2.0.1.t07315-RA"/>
    </source>
</evidence>
<feature type="domain" description="Enoyl-CoA hydratase/isomerase" evidence="12">
    <location>
        <begin position="31"/>
        <end position="381"/>
    </location>
</feature>
<evidence type="ECO:0000256" key="1">
    <source>
        <dbReference type="ARBA" id="ARBA00001709"/>
    </source>
</evidence>
<dbReference type="CDD" id="cd06558">
    <property type="entry name" value="crotonase-like"/>
    <property type="match status" value="1"/>
</dbReference>
<dbReference type="OMA" id="EVFTMEY"/>
<dbReference type="Proteomes" id="UP000887565">
    <property type="component" value="Unplaced"/>
</dbReference>
<evidence type="ECO:0000256" key="7">
    <source>
        <dbReference type="ARBA" id="ARBA00022456"/>
    </source>
</evidence>
<dbReference type="GO" id="GO:0003860">
    <property type="term" value="F:3-hydroxyisobutyryl-CoA hydrolase activity"/>
    <property type="evidence" value="ECO:0007669"/>
    <property type="project" value="UniProtKB-EC"/>
</dbReference>
<evidence type="ECO:0000256" key="9">
    <source>
        <dbReference type="ARBA" id="ARBA00023128"/>
    </source>
</evidence>
<protein>
    <recommendedName>
        <fullName evidence="6">3-hydroxyisobutyryl-CoA hydrolase, mitochondrial</fullName>
        <ecNumber evidence="5">3.1.2.4</ecNumber>
    </recommendedName>
    <alternativeName>
        <fullName evidence="11">3-hydroxyisobutyryl-coenzyme A hydrolase</fullName>
    </alternativeName>
</protein>
<reference evidence="14" key="1">
    <citation type="submission" date="2022-11" db="UniProtKB">
        <authorList>
            <consortium name="WormBaseParasite"/>
        </authorList>
    </citation>
    <scope>IDENTIFICATION</scope>
</reference>
<dbReference type="Pfam" id="PF16113">
    <property type="entry name" value="ECH_2"/>
    <property type="match status" value="1"/>
</dbReference>
<dbReference type="PANTHER" id="PTHR43176:SF3">
    <property type="entry name" value="3-HYDROXYISOBUTYRYL-COA HYDROLASE, MITOCHONDRIAL"/>
    <property type="match status" value="1"/>
</dbReference>
<keyword evidence="8" id="KW-0378">Hydrolase</keyword>
<sequence>MASAVDATAKPVCDTPSDFEDVIFHKIDTKRVITLNRPKSLNALNLSMIRKIYPKLKIKTYLLQKYNENPNVNMVIIKGEGEKAFCSGGDVRAICESRYTNPKLAEDFFREEYKLNYLIGSLQVPYIALIDGITMGGGVGLSVHGMYRVATERTLFAMPECQIGLFPDIGGTYFLPRLKGNLGPFLALTGHRLSGRDVFEAGIATHFVESSLVGISWLWDSGLSLIKDLEKELLILKAENVNKSTVGAVLSEFSAKSCRMSEEFSLKQHMDKINGIFHVDMIEDIIKRLEKDPSDWSKNILQTLLKMSPISLKITVEALKLGSKMSLKECLEMEYRLTQRVCADNDFYTGVTSVLIERGTKPSWNPETLSDVRSETMRHYFSPLPDDRELKLVT</sequence>
<evidence type="ECO:0000256" key="11">
    <source>
        <dbReference type="ARBA" id="ARBA00031181"/>
    </source>
</evidence>
<dbReference type="Gene3D" id="3.90.226.10">
    <property type="entry name" value="2-enoyl-CoA Hydratase, Chain A, domain 1"/>
    <property type="match status" value="1"/>
</dbReference>
<comment type="subcellular location">
    <subcellularLocation>
        <location evidence="2">Mitochondrion</location>
    </subcellularLocation>
</comment>
<evidence type="ECO:0000256" key="8">
    <source>
        <dbReference type="ARBA" id="ARBA00022801"/>
    </source>
</evidence>
<evidence type="ECO:0000259" key="12">
    <source>
        <dbReference type="Pfam" id="PF16113"/>
    </source>
</evidence>
<accession>A0A915HZK9</accession>
<dbReference type="InterPro" id="IPR045004">
    <property type="entry name" value="ECH_dom"/>
</dbReference>
<dbReference type="NCBIfam" id="NF004127">
    <property type="entry name" value="PRK05617.1"/>
    <property type="match status" value="1"/>
</dbReference>
<dbReference type="WBParaSite" id="nRc.2.0.1.t07315-RA">
    <property type="protein sequence ID" value="nRc.2.0.1.t07315-RA"/>
    <property type="gene ID" value="nRc.2.0.1.g07315"/>
</dbReference>
<organism evidence="13 14">
    <name type="scientific">Romanomermis culicivorax</name>
    <name type="common">Nematode worm</name>
    <dbReference type="NCBI Taxonomy" id="13658"/>
    <lineage>
        <taxon>Eukaryota</taxon>
        <taxon>Metazoa</taxon>
        <taxon>Ecdysozoa</taxon>
        <taxon>Nematoda</taxon>
        <taxon>Enoplea</taxon>
        <taxon>Dorylaimia</taxon>
        <taxon>Mermithida</taxon>
        <taxon>Mermithoidea</taxon>
        <taxon>Mermithidae</taxon>
        <taxon>Romanomermis</taxon>
    </lineage>
</organism>
<dbReference type="AlphaFoldDB" id="A0A915HZK9"/>
<dbReference type="PANTHER" id="PTHR43176">
    <property type="entry name" value="3-HYDROXYISOBUTYRYL-COA HYDROLASE-RELATED"/>
    <property type="match status" value="1"/>
</dbReference>
<dbReference type="InterPro" id="IPR032259">
    <property type="entry name" value="HIBYL-CoA-H"/>
</dbReference>
<dbReference type="SUPFAM" id="SSF52096">
    <property type="entry name" value="ClpP/crotonase"/>
    <property type="match status" value="1"/>
</dbReference>
<keyword evidence="7" id="KW-0101">Branched-chain amino acid catabolism</keyword>
<comment type="pathway">
    <text evidence="3">Amino-acid degradation; L-valine degradation.</text>
</comment>
<dbReference type="GO" id="GO:0006574">
    <property type="term" value="P:L-valine catabolic process"/>
    <property type="evidence" value="ECO:0007669"/>
    <property type="project" value="TreeGrafter"/>
</dbReference>
<dbReference type="EC" id="3.1.2.4" evidence="5"/>